<dbReference type="SMART" id="SM00320">
    <property type="entry name" value="WD40"/>
    <property type="match status" value="6"/>
</dbReference>
<evidence type="ECO:0000256" key="6">
    <source>
        <dbReference type="SAM" id="MobiDB-lite"/>
    </source>
</evidence>
<dbReference type="PROSITE" id="PS50082">
    <property type="entry name" value="WD_REPEATS_2"/>
    <property type="match status" value="1"/>
</dbReference>
<dbReference type="GO" id="GO:0036156">
    <property type="term" value="C:inner dynein arm"/>
    <property type="evidence" value="ECO:0007669"/>
    <property type="project" value="TreeGrafter"/>
</dbReference>
<evidence type="ECO:0000256" key="2">
    <source>
        <dbReference type="ARBA" id="ARBA00022490"/>
    </source>
</evidence>
<gene>
    <name evidence="7" type="ORF">BDFB_006716</name>
</gene>
<protein>
    <submittedName>
        <fullName evidence="7">WD repeat-containing protein 63</fullName>
    </submittedName>
</protein>
<dbReference type="STRING" id="1661398.A0A482VYT7"/>
<dbReference type="InterPro" id="IPR015943">
    <property type="entry name" value="WD40/YVTN_repeat-like_dom_sf"/>
</dbReference>
<dbReference type="OrthoDB" id="6619788at2759"/>
<dbReference type="SUPFAM" id="SSF50978">
    <property type="entry name" value="WD40 repeat-like"/>
    <property type="match status" value="2"/>
</dbReference>
<evidence type="ECO:0000313" key="8">
    <source>
        <dbReference type="Proteomes" id="UP000292052"/>
    </source>
</evidence>
<proteinExistence type="predicted"/>
<feature type="repeat" description="WD" evidence="5">
    <location>
        <begin position="1512"/>
        <end position="1526"/>
    </location>
</feature>
<feature type="compositionally biased region" description="Low complexity" evidence="6">
    <location>
        <begin position="22"/>
        <end position="31"/>
    </location>
</feature>
<dbReference type="GO" id="GO:0036159">
    <property type="term" value="P:inner dynein arm assembly"/>
    <property type="evidence" value="ECO:0007669"/>
    <property type="project" value="TreeGrafter"/>
</dbReference>
<accession>A0A482VYT7</accession>
<dbReference type="InterPro" id="IPR050687">
    <property type="entry name" value="Dynein_IC"/>
</dbReference>
<evidence type="ECO:0000256" key="3">
    <source>
        <dbReference type="ARBA" id="ARBA00022574"/>
    </source>
</evidence>
<feature type="compositionally biased region" description="Basic residues" evidence="6">
    <location>
        <begin position="32"/>
        <end position="42"/>
    </location>
</feature>
<evidence type="ECO:0000256" key="4">
    <source>
        <dbReference type="ARBA" id="ARBA00022737"/>
    </source>
</evidence>
<dbReference type="Gene3D" id="2.130.10.10">
    <property type="entry name" value="YVTN repeat-like/Quinoprotein amine dehydrogenase"/>
    <property type="match status" value="2"/>
</dbReference>
<dbReference type="GO" id="GO:0045503">
    <property type="term" value="F:dynein light chain binding"/>
    <property type="evidence" value="ECO:0007669"/>
    <property type="project" value="TreeGrafter"/>
</dbReference>
<keyword evidence="4" id="KW-0677">Repeat</keyword>
<comment type="caution">
    <text evidence="7">The sequence shown here is derived from an EMBL/GenBank/DDBJ whole genome shotgun (WGS) entry which is preliminary data.</text>
</comment>
<name>A0A482VYT7_ASBVE</name>
<dbReference type="InterPro" id="IPR001680">
    <property type="entry name" value="WD40_rpt"/>
</dbReference>
<dbReference type="Proteomes" id="UP000292052">
    <property type="component" value="Unassembled WGS sequence"/>
</dbReference>
<comment type="subcellular location">
    <subcellularLocation>
        <location evidence="1">Cytoplasm</location>
    </subcellularLocation>
</comment>
<evidence type="ECO:0000313" key="7">
    <source>
        <dbReference type="EMBL" id="RZC37985.1"/>
    </source>
</evidence>
<dbReference type="InterPro" id="IPR019775">
    <property type="entry name" value="WD40_repeat_CS"/>
</dbReference>
<evidence type="ECO:0000256" key="1">
    <source>
        <dbReference type="ARBA" id="ARBA00004496"/>
    </source>
</evidence>
<dbReference type="PANTHER" id="PTHR12442">
    <property type="entry name" value="DYNEIN INTERMEDIATE CHAIN"/>
    <property type="match status" value="1"/>
</dbReference>
<dbReference type="PROSITE" id="PS00678">
    <property type="entry name" value="WD_REPEATS_1"/>
    <property type="match status" value="1"/>
</dbReference>
<dbReference type="GO" id="GO:0060294">
    <property type="term" value="P:cilium movement involved in cell motility"/>
    <property type="evidence" value="ECO:0007669"/>
    <property type="project" value="TreeGrafter"/>
</dbReference>
<sequence length="2034" mass="237922">MENKENTVENPNTAIASESESEPPSSKQTTPTKKRKRRKSDRKFKPNFNIPGVHKIVLNENTQNAISCIAGDNVTAEKPWIYVDKDLIQENLESRTETSEFLPLKREIMEFPGTEMLMGYIPDESKDYDEFFICVTEEATRAVNEIVEKLRRIQEERLQNAIHKKIKRWKNLGSDKEVDECAIKYNRNLIEVEIESKYPILPFKVHFRQIKAQDLRDGYMALRPGEDSPGTVYKKRVDAYVQVAPSWNMNEAQTDCTYPRNAFTQYEYDVPLDYQPSKECVKVFEDYVDKNMDLFCDILRVNGCIDLYINDYENLVHNPKFSFKVIPPTAEEYLCFINMKLCGGKMISSMCWHPMWTGCFVLSYVETAAPLYLTAPNPTDEVYNAVHDTNPVLFWSFTDDLKPKLILETPRPVFALSCCPYNENLVVGGCVNGQIILWDISNKLNRVEEEEILILKQQKYREYMFSLMNWMKNIFDLALIRPTAVSDLKYSHKGCVNAIYWMSPFHSVSKTGTVEKIDEDASHSLQFLSSAEDGSVMIWDLLKKPTIVPGGFKSSRKLKRLKKRPSALSVDESPFKELHLNLKPIYKINITSTLENPRILSISSFFGRYFNTIYETATRGSKRCLKLSERLIYKPVLEIYNSCPRKNFFVGTMEGDFIQASWDGQEFDSGEIVNWENCRFTSHGKYHDGPVVNVDYSPVNDTILSVGGRVFALWREDFPNQPILWRKSKSIYTQGSWFCFENATMKLIRVDGYLEVWTLFHKSKAPLVITLTSNGAANFISTHPRKLKTDVFALCDYRGSSRMFYTVHQSPLVIEAKEKNMSQFLTSEIERKKVFLQWQEEWNQRYTSQIQKEESKRQEMVVFIQELKKTRRKEEKKKTEIITPGERYLQLIQHQHRATEEVRIKKMILEKKQMNTEELLKRREPLRRFEEENEVKKRKQKNKLKEADKIYKNSVAMLFPDVIKEKPPPPPNPYEDCYTKQTKVEAFNNFKNISIQAQDYVDENPFNYDFNWKTTLRTGRKDMPQLKSKKQEQQQRQKLLKVLSELTQHAIGCVVGDNITPEKPSMNVDAELIQTCLETNPEDSEFLPIKDEIMEFTGREMLICYIQDESQENDEFFVCVTNEAIDVVNEIMQKMKRIQENRLKNAVHRKVKYWKPLGSDEDLEEMKIRRNRSLIEVEIESKYPVLPYTIQFRQVNSQNMRDGYMELKPGDDKPSTVYRRRIDSVTQVTPQVVSNEAQTVCRYPKNAYTQYKYDIPSDESILDKFGKFFKEYMSHNIESINDILRVNGFINLYSNDYENLILNMKSTFKVSLPLTKDYLCFIDMKLCGRKMIASLCWHPMWTGCVVASYVETAPNLYLGSRITTDVVYRAIHDTHPVLFWSFDDDLKPKLILQTPRPVYTLSCCPYDSNLILGGCVNGQLILWDITGKLNQVEEEEVLTIYQQRYRAHMFSLMEWMKNIYDKALIRPTALSDLKYSHKGCVNAIYWMSPFHSVSKTGKIEELDEDADHSLQLLTSSEDGSIMIWDLLKKPVVAPGGFKAIRKMRRLKKRPSALLVAESPFKQLHLNLKPIYKINVTHVLENHRILNISSFYARYFNTVYEISSKESKKNPKLSDRLIYKPVLHFWNSDRRQRFFVGTMEGDYIQATWEGHEFDSGEIVNWEDCQFVNAGKYHDGPVISLDYSAISDTILSVGGRVFAFWRENFPNRPIVWRKSPSIYTGGNWALFVQSSVKLTRMDGYVEFWMLFNNSKTPIQVSLTSNGAATHVLTQPRRIKNIVAALCDYRGLMKMYHRGHQNPIIGRAQEENLSAFLTKEIERKKAFLKWQEEWNQRHVVQVEAQNVEEVIIEESTAKRKQPEKKKVVKISPGQRYLEIVREQHQGNEQARIKNIILQKKQLNTEELLKQREPLRKLEEENEIKKRKQKNKLKDSDQIFKNTVAMLFPDVVKAKSHLPPDPYEDCYDLNTKRKVFSDFQRLAMDAQDYVDENPFNYDFSWSAVLKQGKERRKRLDEAFTKLGHRKRYEREQKPKQTKKNYL</sequence>
<organism evidence="7 8">
    <name type="scientific">Asbolus verrucosus</name>
    <name type="common">Desert ironclad beetle</name>
    <dbReference type="NCBI Taxonomy" id="1661398"/>
    <lineage>
        <taxon>Eukaryota</taxon>
        <taxon>Metazoa</taxon>
        <taxon>Ecdysozoa</taxon>
        <taxon>Arthropoda</taxon>
        <taxon>Hexapoda</taxon>
        <taxon>Insecta</taxon>
        <taxon>Pterygota</taxon>
        <taxon>Neoptera</taxon>
        <taxon>Endopterygota</taxon>
        <taxon>Coleoptera</taxon>
        <taxon>Polyphaga</taxon>
        <taxon>Cucujiformia</taxon>
        <taxon>Tenebrionidae</taxon>
        <taxon>Pimeliinae</taxon>
        <taxon>Asbolus</taxon>
    </lineage>
</organism>
<keyword evidence="3 5" id="KW-0853">WD repeat</keyword>
<reference evidence="7 8" key="1">
    <citation type="submission" date="2017-03" db="EMBL/GenBank/DDBJ databases">
        <title>Genome of the blue death feigning beetle - Asbolus verrucosus.</title>
        <authorList>
            <person name="Rider S.D."/>
        </authorList>
    </citation>
    <scope>NUCLEOTIDE SEQUENCE [LARGE SCALE GENOMIC DNA]</scope>
    <source>
        <strain evidence="7">Butters</strain>
        <tissue evidence="7">Head and leg muscle</tissue>
    </source>
</reference>
<keyword evidence="2" id="KW-0963">Cytoplasm</keyword>
<dbReference type="InterPro" id="IPR036322">
    <property type="entry name" value="WD40_repeat_dom_sf"/>
</dbReference>
<feature type="region of interest" description="Disordered" evidence="6">
    <location>
        <begin position="2013"/>
        <end position="2034"/>
    </location>
</feature>
<dbReference type="GO" id="GO:0045504">
    <property type="term" value="F:dynein heavy chain binding"/>
    <property type="evidence" value="ECO:0007669"/>
    <property type="project" value="TreeGrafter"/>
</dbReference>
<dbReference type="EMBL" id="QDEB01047465">
    <property type="protein sequence ID" value="RZC37985.1"/>
    <property type="molecule type" value="Genomic_DNA"/>
</dbReference>
<keyword evidence="8" id="KW-1185">Reference proteome</keyword>
<dbReference type="PANTHER" id="PTHR12442:SF5">
    <property type="entry name" value="DYNEIN AXONEMAL INTERMEDIATE CHAIN 3"/>
    <property type="match status" value="1"/>
</dbReference>
<feature type="region of interest" description="Disordered" evidence="6">
    <location>
        <begin position="1"/>
        <end position="48"/>
    </location>
</feature>
<feature type="non-terminal residue" evidence="7">
    <location>
        <position position="2034"/>
    </location>
</feature>
<evidence type="ECO:0000256" key="5">
    <source>
        <dbReference type="PROSITE-ProRule" id="PRU00221"/>
    </source>
</evidence>